<keyword evidence="2" id="KW-1185">Reference proteome</keyword>
<protein>
    <submittedName>
        <fullName evidence="1">Uncharacterized protein</fullName>
    </submittedName>
</protein>
<dbReference type="Gene3D" id="3.40.630.30">
    <property type="match status" value="1"/>
</dbReference>
<dbReference type="Pfam" id="PF13527">
    <property type="entry name" value="Acetyltransf_9"/>
    <property type="match status" value="1"/>
</dbReference>
<dbReference type="InterPro" id="IPR016181">
    <property type="entry name" value="Acyl_CoA_acyltransferase"/>
</dbReference>
<dbReference type="STRING" id="1792845.BC343_14225"/>
<dbReference type="OrthoDB" id="9792929at2"/>
<evidence type="ECO:0000313" key="1">
    <source>
        <dbReference type="EMBL" id="OOQ57269.1"/>
    </source>
</evidence>
<accession>A0A1S9P8M7</accession>
<sequence>MQTLTEPIESITLPGGYRAERFSAQKLDCLNYLYAAVYNKLPPKEYFLQKYNTSFAVVSYTGYLAYSDDGLPAAFYAVLPCFVEHEGRLILAAQSADTMTHPGHRNQGLFVALAELTYSLCRKEGIRLVFGFPNQNSLPGFMNKLGWQAAGQLERFALPVKTMPLEKLAAKLSFLSPLYKWYVNLRLAKAQRSGIANSVLANGYAGLYRDEDFLAYKTYTPTYAMQFGRTWVWFKIQNGMQVGDMLGPTGDVDATVQQLIKLCTKLGLQQIQWQVTTKSQSYPLLKKYASPLLSFTIGIKDLGAGIAPQQFDFTFADIDIF</sequence>
<comment type="caution">
    <text evidence="1">The sequence shown here is derived from an EMBL/GenBank/DDBJ whole genome shotgun (WGS) entry which is preliminary data.</text>
</comment>
<evidence type="ECO:0000313" key="2">
    <source>
        <dbReference type="Proteomes" id="UP000189739"/>
    </source>
</evidence>
<proteinExistence type="predicted"/>
<dbReference type="RefSeq" id="WP_078350559.1">
    <property type="nucleotide sequence ID" value="NZ_MBTF01000036.1"/>
</dbReference>
<organism evidence="1 2">
    <name type="scientific">Mucilaginibacter pedocola</name>
    <dbReference type="NCBI Taxonomy" id="1792845"/>
    <lineage>
        <taxon>Bacteria</taxon>
        <taxon>Pseudomonadati</taxon>
        <taxon>Bacteroidota</taxon>
        <taxon>Sphingobacteriia</taxon>
        <taxon>Sphingobacteriales</taxon>
        <taxon>Sphingobacteriaceae</taxon>
        <taxon>Mucilaginibacter</taxon>
    </lineage>
</organism>
<dbReference type="SUPFAM" id="SSF55729">
    <property type="entry name" value="Acyl-CoA N-acyltransferases (Nat)"/>
    <property type="match status" value="1"/>
</dbReference>
<dbReference type="EMBL" id="MBTF01000036">
    <property type="protein sequence ID" value="OOQ57269.1"/>
    <property type="molecule type" value="Genomic_DNA"/>
</dbReference>
<dbReference type="AlphaFoldDB" id="A0A1S9P8M7"/>
<reference evidence="1 2" key="1">
    <citation type="submission" date="2016-07" db="EMBL/GenBank/DDBJ databases">
        <title>Genomic analysis of zinc-resistant bacterium Mucilaginibacter pedocola TBZ30.</title>
        <authorList>
            <person name="Huang J."/>
            <person name="Tang J."/>
        </authorList>
    </citation>
    <scope>NUCLEOTIDE SEQUENCE [LARGE SCALE GENOMIC DNA]</scope>
    <source>
        <strain evidence="1 2">TBZ30</strain>
    </source>
</reference>
<dbReference type="Proteomes" id="UP000189739">
    <property type="component" value="Unassembled WGS sequence"/>
</dbReference>
<gene>
    <name evidence="1" type="ORF">BC343_14225</name>
</gene>
<name>A0A1S9P8M7_9SPHI</name>